<keyword evidence="2" id="KW-1133">Transmembrane helix</keyword>
<dbReference type="AlphaFoldDB" id="A0A212QQG2"/>
<evidence type="ECO:0000256" key="1">
    <source>
        <dbReference type="SAM" id="MobiDB-lite"/>
    </source>
</evidence>
<keyword evidence="5" id="KW-1185">Reference proteome</keyword>
<dbReference type="Proteomes" id="UP000197025">
    <property type="component" value="Unassembled WGS sequence"/>
</dbReference>
<feature type="domain" description="LysM" evidence="3">
    <location>
        <begin position="118"/>
        <end position="161"/>
    </location>
</feature>
<dbReference type="EMBL" id="FYEK01000018">
    <property type="protein sequence ID" value="SNB61738.1"/>
    <property type="molecule type" value="Genomic_DNA"/>
</dbReference>
<keyword evidence="2" id="KW-0812">Transmembrane</keyword>
<organism evidence="4 5">
    <name type="scientific">Thermoflexus hugenholtzii JAD2</name>
    <dbReference type="NCBI Taxonomy" id="877466"/>
    <lineage>
        <taxon>Bacteria</taxon>
        <taxon>Bacillati</taxon>
        <taxon>Chloroflexota</taxon>
        <taxon>Thermoflexia</taxon>
        <taxon>Thermoflexales</taxon>
        <taxon>Thermoflexaceae</taxon>
        <taxon>Thermoflexus</taxon>
    </lineage>
</organism>
<dbReference type="OrthoDB" id="150758at2"/>
<dbReference type="PROSITE" id="PS51782">
    <property type="entry name" value="LYSM"/>
    <property type="match status" value="2"/>
</dbReference>
<feature type="transmembrane region" description="Helical" evidence="2">
    <location>
        <begin position="54"/>
        <end position="73"/>
    </location>
</feature>
<accession>A0A212QQG2</accession>
<evidence type="ECO:0000256" key="2">
    <source>
        <dbReference type="SAM" id="Phobius"/>
    </source>
</evidence>
<evidence type="ECO:0000313" key="4">
    <source>
        <dbReference type="EMBL" id="SNB61738.1"/>
    </source>
</evidence>
<dbReference type="InParanoid" id="A0A212QQG2"/>
<dbReference type="SMART" id="SM00257">
    <property type="entry name" value="LysM"/>
    <property type="match status" value="2"/>
</dbReference>
<feature type="region of interest" description="Disordered" evidence="1">
    <location>
        <begin position="84"/>
        <end position="104"/>
    </location>
</feature>
<gene>
    <name evidence="4" type="ORF">SAMN02746019_00003800</name>
</gene>
<dbReference type="InterPro" id="IPR018392">
    <property type="entry name" value="LysM"/>
</dbReference>
<protein>
    <submittedName>
        <fullName evidence="4">LysM repeat-containing protein</fullName>
    </submittedName>
</protein>
<dbReference type="PANTHER" id="PTHR33734:SF22">
    <property type="entry name" value="MEMBRANE-BOUND LYTIC MUREIN TRANSGLYCOSYLASE D"/>
    <property type="match status" value="1"/>
</dbReference>
<dbReference type="Pfam" id="PF01476">
    <property type="entry name" value="LysM"/>
    <property type="match status" value="2"/>
</dbReference>
<feature type="region of interest" description="Disordered" evidence="1">
    <location>
        <begin position="238"/>
        <end position="258"/>
    </location>
</feature>
<dbReference type="SUPFAM" id="SSF54106">
    <property type="entry name" value="LysM domain"/>
    <property type="match status" value="2"/>
</dbReference>
<feature type="compositionally biased region" description="Pro residues" evidence="1">
    <location>
        <begin position="92"/>
        <end position="104"/>
    </location>
</feature>
<dbReference type="InterPro" id="IPR036779">
    <property type="entry name" value="LysM_dom_sf"/>
</dbReference>
<dbReference type="Gene3D" id="3.10.350.10">
    <property type="entry name" value="LysM domain"/>
    <property type="match status" value="2"/>
</dbReference>
<feature type="domain" description="LysM" evidence="3">
    <location>
        <begin position="190"/>
        <end position="234"/>
    </location>
</feature>
<reference evidence="5" key="1">
    <citation type="submission" date="2017-06" db="EMBL/GenBank/DDBJ databases">
        <authorList>
            <person name="Varghese N."/>
            <person name="Submissions S."/>
        </authorList>
    </citation>
    <scope>NUCLEOTIDE SEQUENCE [LARGE SCALE GENOMIC DNA]</scope>
    <source>
        <strain evidence="5">JAD2</strain>
    </source>
</reference>
<name>A0A212QQG2_9CHLR</name>
<dbReference type="GO" id="GO:0008932">
    <property type="term" value="F:lytic endotransglycosylase activity"/>
    <property type="evidence" value="ECO:0007669"/>
    <property type="project" value="TreeGrafter"/>
</dbReference>
<dbReference type="CDD" id="cd00118">
    <property type="entry name" value="LysM"/>
    <property type="match status" value="2"/>
</dbReference>
<keyword evidence="2" id="KW-0472">Membrane</keyword>
<dbReference type="RefSeq" id="WP_088570572.1">
    <property type="nucleotide sequence ID" value="NZ_FYEK01000018.1"/>
</dbReference>
<evidence type="ECO:0000313" key="5">
    <source>
        <dbReference type="Proteomes" id="UP000197025"/>
    </source>
</evidence>
<evidence type="ECO:0000259" key="3">
    <source>
        <dbReference type="PROSITE" id="PS51782"/>
    </source>
</evidence>
<sequence>MSEARRSGLFRRCPTCGMPVSRRSRTCWRCGADLTIPPEALQPEPEPPIPWRSALLGFALVVLLFLAVGGLAWRMARAAMARPTPTLTGTPFTPPATPTPRPTVTPTPTLTPTPIPPLEHQVQAGETLLYIAERYGVTVDDIRRLNNLSGDLIVVGQVLRIPVYTPTPILVTPTLPPGVTPSPTPRPDKILHVVQPGETLLAIAQRYGVSMRAIQAANGIANPERIQAGQTLVIPLATPTPAPGPTPTPTPTPVPTYPPPPLLSPPDGARVEGAGLPVLVQWASVGLLEPSEMYEVRLFREDGVEIDRFRTRATAWHIPASLLRSAVEGEAGPYIFRWTVQVVRRVVEPDGTVRFEPAGPAAARTFRWSPGEVPSTPIPGGG</sequence>
<dbReference type="PANTHER" id="PTHR33734">
    <property type="entry name" value="LYSM DOMAIN-CONTAINING GPI-ANCHORED PROTEIN 2"/>
    <property type="match status" value="1"/>
</dbReference>
<proteinExistence type="predicted"/>